<dbReference type="PANTHER" id="PTHR10744">
    <property type="entry name" value="40S RIBOSOMAL PROTEIN S11 FAMILY MEMBER"/>
    <property type="match status" value="1"/>
</dbReference>
<sequence>MRQNFIGMVINTTAIKTAKVRVAHHLLHPKVQKVITRHRNFLVHDEKEKSQVGDIVRIEACQKISKRKAFSIAEIIKPAETYTDNDTGTVYRKTHKLPINSEKKSYPLS</sequence>
<dbReference type="OrthoDB" id="274752at2759"/>
<comment type="caution">
    <text evidence="4">The sequence shown here is derived from an EMBL/GenBank/DDBJ whole genome shotgun (WGS) entry which is preliminary data.</text>
</comment>
<keyword evidence="3" id="KW-0687">Ribonucleoprotein</keyword>
<dbReference type="AlphaFoldDB" id="A0A9W8ANW5"/>
<dbReference type="GO" id="GO:0005739">
    <property type="term" value="C:mitochondrion"/>
    <property type="evidence" value="ECO:0007669"/>
    <property type="project" value="TreeGrafter"/>
</dbReference>
<evidence type="ECO:0000256" key="2">
    <source>
        <dbReference type="ARBA" id="ARBA00022980"/>
    </source>
</evidence>
<dbReference type="InterPro" id="IPR012340">
    <property type="entry name" value="NA-bd_OB-fold"/>
</dbReference>
<proteinExistence type="inferred from homology"/>
<dbReference type="SUPFAM" id="SSF50249">
    <property type="entry name" value="Nucleic acid-binding proteins"/>
    <property type="match status" value="1"/>
</dbReference>
<dbReference type="PANTHER" id="PTHR10744:SF1">
    <property type="entry name" value="SMALL RIBOSOMAL SUBUNIT PROTEIN US17M"/>
    <property type="match status" value="1"/>
</dbReference>
<accession>A0A9W8ANW5</accession>
<dbReference type="GO" id="GO:0006412">
    <property type="term" value="P:translation"/>
    <property type="evidence" value="ECO:0007669"/>
    <property type="project" value="InterPro"/>
</dbReference>
<dbReference type="Pfam" id="PF00366">
    <property type="entry name" value="Ribosomal_S17"/>
    <property type="match status" value="1"/>
</dbReference>
<dbReference type="CDD" id="cd00364">
    <property type="entry name" value="Ribosomal_uS17"/>
    <property type="match status" value="1"/>
</dbReference>
<name>A0A9W8ANW5_9FUNG</name>
<reference evidence="4" key="1">
    <citation type="submission" date="2022-07" db="EMBL/GenBank/DDBJ databases">
        <title>Phylogenomic reconstructions and comparative analyses of Kickxellomycotina fungi.</title>
        <authorList>
            <person name="Reynolds N.K."/>
            <person name="Stajich J.E."/>
            <person name="Barry K."/>
            <person name="Grigoriev I.V."/>
            <person name="Crous P."/>
            <person name="Smith M.E."/>
        </authorList>
    </citation>
    <scope>NUCLEOTIDE SEQUENCE</scope>
    <source>
        <strain evidence="4">RSA 1196</strain>
    </source>
</reference>
<dbReference type="GO" id="GO:1990904">
    <property type="term" value="C:ribonucleoprotein complex"/>
    <property type="evidence" value="ECO:0007669"/>
    <property type="project" value="UniProtKB-KW"/>
</dbReference>
<dbReference type="GO" id="GO:0003735">
    <property type="term" value="F:structural constituent of ribosome"/>
    <property type="evidence" value="ECO:0007669"/>
    <property type="project" value="InterPro"/>
</dbReference>
<evidence type="ECO:0000313" key="4">
    <source>
        <dbReference type="EMBL" id="KAJ1959640.1"/>
    </source>
</evidence>
<protein>
    <recommendedName>
        <fullName evidence="6">30S ribosomal protein S17</fullName>
    </recommendedName>
</protein>
<evidence type="ECO:0000256" key="1">
    <source>
        <dbReference type="ARBA" id="ARBA00010254"/>
    </source>
</evidence>
<dbReference type="Proteomes" id="UP001150925">
    <property type="component" value="Unassembled WGS sequence"/>
</dbReference>
<dbReference type="InterPro" id="IPR000266">
    <property type="entry name" value="Ribosomal_uS17"/>
</dbReference>
<dbReference type="GO" id="GO:0005840">
    <property type="term" value="C:ribosome"/>
    <property type="evidence" value="ECO:0007669"/>
    <property type="project" value="UniProtKB-KW"/>
</dbReference>
<organism evidence="4 5">
    <name type="scientific">Dispira parvispora</name>
    <dbReference type="NCBI Taxonomy" id="1520584"/>
    <lineage>
        <taxon>Eukaryota</taxon>
        <taxon>Fungi</taxon>
        <taxon>Fungi incertae sedis</taxon>
        <taxon>Zoopagomycota</taxon>
        <taxon>Kickxellomycotina</taxon>
        <taxon>Dimargaritomycetes</taxon>
        <taxon>Dimargaritales</taxon>
        <taxon>Dimargaritaceae</taxon>
        <taxon>Dispira</taxon>
    </lineage>
</organism>
<evidence type="ECO:0000256" key="3">
    <source>
        <dbReference type="ARBA" id="ARBA00023274"/>
    </source>
</evidence>
<keyword evidence="5" id="KW-1185">Reference proteome</keyword>
<dbReference type="Gene3D" id="2.40.50.140">
    <property type="entry name" value="Nucleic acid-binding proteins"/>
    <property type="match status" value="1"/>
</dbReference>
<dbReference type="EMBL" id="JANBPY010001538">
    <property type="protein sequence ID" value="KAJ1959640.1"/>
    <property type="molecule type" value="Genomic_DNA"/>
</dbReference>
<comment type="similarity">
    <text evidence="1">Belongs to the universal ribosomal protein uS17 family.</text>
</comment>
<gene>
    <name evidence="4" type="ORF">IWQ62_004531</name>
</gene>
<evidence type="ECO:0000313" key="5">
    <source>
        <dbReference type="Proteomes" id="UP001150925"/>
    </source>
</evidence>
<keyword evidence="2" id="KW-0689">Ribosomal protein</keyword>
<evidence type="ECO:0008006" key="6">
    <source>
        <dbReference type="Google" id="ProtNLM"/>
    </source>
</evidence>